<sequence length="507" mass="56294">MAEVVQEKARGLKFAEQQLLRHGWIQGKGLGRDENGIAEAIKVKVKCDKGGVGHQQGEQFTFHWWDHVFNRASSSLTIESNQEGVSVKKVAGEGDEEGMISNKKPRKAKLAKTMLYGCFVKSATLLSGKEQPEQKSFSSEDSSSSSSEDEDQKLDLSTTTKLSDEDLMKACGGRTAHKGARHGLTMSAKLARLEQQEQEFMAKYGKKDHESVTSACERSAHSTDKNLEVQQDTTGKTKDKKQKKKKYNANELLQNEVPVEASENNEDGTRKLKKKKNPKEAVELDSGKIHNLAVHDNDATRTEVKKKKKKKKNMATLEEGINGHGLVVSGDPADSTDHYVKESGEQAISEISSHLLADNSVSKKKKKKKKKDPSEKVVVSEDINGENMASEGPADTTKSSESSEDCTTHQLTNGISSKKKKKKSSKHEQEVPMIPDKPAVLETNVEEPGSKKEELLISAAEEEQVKEKSKVKKRKRCRVEIEGVENDTREEPALRKKKKKKTREDST</sequence>
<feature type="domain" description="G-patch" evidence="3">
    <location>
        <begin position="11"/>
        <end position="57"/>
    </location>
</feature>
<feature type="compositionally biased region" description="Basic residues" evidence="2">
    <location>
        <begin position="362"/>
        <end position="371"/>
    </location>
</feature>
<feature type="compositionally biased region" description="Basic and acidic residues" evidence="2">
    <location>
        <begin position="335"/>
        <end position="344"/>
    </location>
</feature>
<dbReference type="InterPro" id="IPR000467">
    <property type="entry name" value="G_patch_dom"/>
</dbReference>
<gene>
    <name evidence="5" type="primary">gpatch4</name>
</gene>
<dbReference type="PROSITE" id="PS50174">
    <property type="entry name" value="G_PATCH"/>
    <property type="match status" value="1"/>
</dbReference>
<feature type="compositionally biased region" description="Basic and acidic residues" evidence="2">
    <location>
        <begin position="278"/>
        <end position="303"/>
    </location>
</feature>
<dbReference type="SMART" id="SM00443">
    <property type="entry name" value="G_patch"/>
    <property type="match status" value="1"/>
</dbReference>
<dbReference type="Pfam" id="PF01585">
    <property type="entry name" value="G-patch"/>
    <property type="match status" value="1"/>
</dbReference>
<dbReference type="GO" id="GO:0003676">
    <property type="term" value="F:nucleic acid binding"/>
    <property type="evidence" value="ECO:0007669"/>
    <property type="project" value="InterPro"/>
</dbReference>
<organism evidence="4 5">
    <name type="scientific">Chanos chanos</name>
    <name type="common">Milkfish</name>
    <name type="synonym">Mugil chanos</name>
    <dbReference type="NCBI Taxonomy" id="29144"/>
    <lineage>
        <taxon>Eukaryota</taxon>
        <taxon>Metazoa</taxon>
        <taxon>Chordata</taxon>
        <taxon>Craniata</taxon>
        <taxon>Vertebrata</taxon>
        <taxon>Euteleostomi</taxon>
        <taxon>Actinopterygii</taxon>
        <taxon>Neopterygii</taxon>
        <taxon>Teleostei</taxon>
        <taxon>Ostariophysi</taxon>
        <taxon>Gonorynchiformes</taxon>
        <taxon>Chanidae</taxon>
        <taxon>Chanos</taxon>
    </lineage>
</organism>
<feature type="compositionally biased region" description="Basic and acidic residues" evidence="2">
    <location>
        <begin position="218"/>
        <end position="227"/>
    </location>
</feature>
<dbReference type="Proteomes" id="UP000504632">
    <property type="component" value="Chromosome 8"/>
</dbReference>
<feature type="compositionally biased region" description="Basic residues" evidence="2">
    <location>
        <begin position="304"/>
        <end position="313"/>
    </location>
</feature>
<feature type="compositionally biased region" description="Basic and acidic residues" evidence="2">
    <location>
        <begin position="478"/>
        <end position="494"/>
    </location>
</feature>
<evidence type="ECO:0000256" key="2">
    <source>
        <dbReference type="SAM" id="MobiDB-lite"/>
    </source>
</evidence>
<feature type="compositionally biased region" description="Basic residues" evidence="2">
    <location>
        <begin position="238"/>
        <end position="247"/>
    </location>
</feature>
<dbReference type="InParanoid" id="A0A6J2W3C1"/>
<name>A0A6J2W3C1_CHACN</name>
<feature type="region of interest" description="Disordered" evidence="2">
    <location>
        <begin position="129"/>
        <end position="161"/>
    </location>
</feature>
<dbReference type="GeneID" id="115818589"/>
<feature type="region of interest" description="Disordered" evidence="2">
    <location>
        <begin position="203"/>
        <end position="507"/>
    </location>
</feature>
<dbReference type="PANTHER" id="PTHR23149">
    <property type="entry name" value="G PATCH DOMAIN CONTAINING PROTEIN"/>
    <property type="match status" value="1"/>
</dbReference>
<dbReference type="GO" id="GO:0005730">
    <property type="term" value="C:nucleolus"/>
    <property type="evidence" value="ECO:0007669"/>
    <property type="project" value="TreeGrafter"/>
</dbReference>
<reference evidence="5" key="1">
    <citation type="submission" date="2025-08" db="UniProtKB">
        <authorList>
            <consortium name="RefSeq"/>
        </authorList>
    </citation>
    <scope>IDENTIFICATION</scope>
</reference>
<evidence type="ECO:0000256" key="1">
    <source>
        <dbReference type="ARBA" id="ARBA00040365"/>
    </source>
</evidence>
<dbReference type="CTD" id="54865"/>
<proteinExistence type="predicted"/>
<evidence type="ECO:0000313" key="5">
    <source>
        <dbReference type="RefSeq" id="XP_030637861.1"/>
    </source>
</evidence>
<accession>A0A6J2W3C1</accession>
<dbReference type="RefSeq" id="XP_030637861.1">
    <property type="nucleotide sequence ID" value="XM_030782001.1"/>
</dbReference>
<evidence type="ECO:0000259" key="3">
    <source>
        <dbReference type="PROSITE" id="PS50174"/>
    </source>
</evidence>
<protein>
    <recommendedName>
        <fullName evidence="1">G patch domain-containing protein 4</fullName>
    </recommendedName>
</protein>
<dbReference type="OrthoDB" id="10019757at2759"/>
<dbReference type="AlphaFoldDB" id="A0A6J2W3C1"/>
<evidence type="ECO:0000313" key="4">
    <source>
        <dbReference type="Proteomes" id="UP000504632"/>
    </source>
</evidence>
<dbReference type="PANTHER" id="PTHR23149:SF9">
    <property type="entry name" value="G PATCH DOMAIN-CONTAINING PROTEIN 4"/>
    <property type="match status" value="1"/>
</dbReference>
<dbReference type="InterPro" id="IPR050656">
    <property type="entry name" value="PINX1"/>
</dbReference>
<keyword evidence="4" id="KW-1185">Reference proteome</keyword>
<feature type="compositionally biased region" description="Low complexity" evidence="2">
    <location>
        <begin position="134"/>
        <end position="146"/>
    </location>
</feature>